<dbReference type="RefSeq" id="WP_377572495.1">
    <property type="nucleotide sequence ID" value="NZ_JBHTMP010000030.1"/>
</dbReference>
<dbReference type="Proteomes" id="UP001597260">
    <property type="component" value="Unassembled WGS sequence"/>
</dbReference>
<organism evidence="1 2">
    <name type="scientific">Micromonospora sonneratiae</name>
    <dbReference type="NCBI Taxonomy" id="1184706"/>
    <lineage>
        <taxon>Bacteria</taxon>
        <taxon>Bacillati</taxon>
        <taxon>Actinomycetota</taxon>
        <taxon>Actinomycetes</taxon>
        <taxon>Micromonosporales</taxon>
        <taxon>Micromonosporaceae</taxon>
        <taxon>Micromonospora</taxon>
    </lineage>
</organism>
<gene>
    <name evidence="1" type="ORF">ACFQ4H_19580</name>
</gene>
<accession>A0ABW3YI06</accession>
<keyword evidence="2" id="KW-1185">Reference proteome</keyword>
<name>A0ABW3YI06_9ACTN</name>
<comment type="caution">
    <text evidence="1">The sequence shown here is derived from an EMBL/GenBank/DDBJ whole genome shotgun (WGS) entry which is preliminary data.</text>
</comment>
<protein>
    <submittedName>
        <fullName evidence="1">Uncharacterized protein</fullName>
    </submittedName>
</protein>
<proteinExistence type="predicted"/>
<sequence length="93" mass="10294">MPETARQDVRDQSEDQLRLALRSATDLVRADYSGEPVEDVCRRLLTETRLALPSELAPDFTPDMDEFCRIAVAIVRGTPVALAPVPIGEKRTA</sequence>
<reference evidence="2" key="1">
    <citation type="journal article" date="2019" name="Int. J. Syst. Evol. Microbiol.">
        <title>The Global Catalogue of Microorganisms (GCM) 10K type strain sequencing project: providing services to taxonomists for standard genome sequencing and annotation.</title>
        <authorList>
            <consortium name="The Broad Institute Genomics Platform"/>
            <consortium name="The Broad Institute Genome Sequencing Center for Infectious Disease"/>
            <person name="Wu L."/>
            <person name="Ma J."/>
        </authorList>
    </citation>
    <scope>NUCLEOTIDE SEQUENCE [LARGE SCALE GENOMIC DNA]</scope>
    <source>
        <strain evidence="2">JCM 31037</strain>
    </source>
</reference>
<evidence type="ECO:0000313" key="2">
    <source>
        <dbReference type="Proteomes" id="UP001597260"/>
    </source>
</evidence>
<dbReference type="EMBL" id="JBHTMP010000030">
    <property type="protein sequence ID" value="MFD1323291.1"/>
    <property type="molecule type" value="Genomic_DNA"/>
</dbReference>
<evidence type="ECO:0000313" key="1">
    <source>
        <dbReference type="EMBL" id="MFD1323291.1"/>
    </source>
</evidence>